<proteinExistence type="inferred from homology"/>
<feature type="compositionally biased region" description="Basic and acidic residues" evidence="7">
    <location>
        <begin position="506"/>
        <end position="523"/>
    </location>
</feature>
<dbReference type="PROSITE" id="PS50190">
    <property type="entry name" value="SEC7"/>
    <property type="match status" value="1"/>
</dbReference>
<evidence type="ECO:0000256" key="7">
    <source>
        <dbReference type="SAM" id="MobiDB-lite"/>
    </source>
</evidence>
<feature type="compositionally biased region" description="Low complexity" evidence="7">
    <location>
        <begin position="1032"/>
        <end position="1047"/>
    </location>
</feature>
<feature type="region of interest" description="Disordered" evidence="7">
    <location>
        <begin position="548"/>
        <end position="589"/>
    </location>
</feature>
<keyword evidence="5 6" id="KW-0175">Coiled coil</keyword>
<organism evidence="9 10">
    <name type="scientific">Limulus polyphemus</name>
    <name type="common">Atlantic horseshoe crab</name>
    <dbReference type="NCBI Taxonomy" id="6850"/>
    <lineage>
        <taxon>Eukaryota</taxon>
        <taxon>Metazoa</taxon>
        <taxon>Ecdysozoa</taxon>
        <taxon>Arthropoda</taxon>
        <taxon>Chelicerata</taxon>
        <taxon>Merostomata</taxon>
        <taxon>Xiphosura</taxon>
        <taxon>Limulidae</taxon>
        <taxon>Limulus</taxon>
    </lineage>
</organism>
<evidence type="ECO:0000313" key="9">
    <source>
        <dbReference type="Proteomes" id="UP000694941"/>
    </source>
</evidence>
<dbReference type="Gene3D" id="1.10.1000.11">
    <property type="entry name" value="Arf Nucleotide-binding Site Opener,domain 2"/>
    <property type="match status" value="1"/>
</dbReference>
<dbReference type="Gene3D" id="1.10.220.20">
    <property type="match status" value="1"/>
</dbReference>
<evidence type="ECO:0000256" key="5">
    <source>
        <dbReference type="ARBA" id="ARBA00023054"/>
    </source>
</evidence>
<feature type="region of interest" description="Disordered" evidence="7">
    <location>
        <begin position="506"/>
        <end position="528"/>
    </location>
</feature>
<dbReference type="InterPro" id="IPR023394">
    <property type="entry name" value="Sec7_C_sf"/>
</dbReference>
<evidence type="ECO:0000256" key="1">
    <source>
        <dbReference type="ARBA" id="ARBA00004496"/>
    </source>
</evidence>
<dbReference type="Proteomes" id="UP000694941">
    <property type="component" value="Unplaced"/>
</dbReference>
<dbReference type="SUPFAM" id="SSF50729">
    <property type="entry name" value="PH domain-like"/>
    <property type="match status" value="1"/>
</dbReference>
<dbReference type="PANTHER" id="PTHR10663:SF342">
    <property type="entry name" value="FI21420P1"/>
    <property type="match status" value="1"/>
</dbReference>
<dbReference type="InterPro" id="IPR000904">
    <property type="entry name" value="Sec7_dom"/>
</dbReference>
<evidence type="ECO:0000313" key="10">
    <source>
        <dbReference type="RefSeq" id="XP_022254206.1"/>
    </source>
</evidence>
<dbReference type="InterPro" id="IPR035999">
    <property type="entry name" value="Sec7_dom_sf"/>
</dbReference>
<dbReference type="PANTHER" id="PTHR10663">
    <property type="entry name" value="GUANYL-NUCLEOTIDE EXCHANGE FACTOR"/>
    <property type="match status" value="1"/>
</dbReference>
<feature type="compositionally biased region" description="Low complexity" evidence="7">
    <location>
        <begin position="571"/>
        <end position="588"/>
    </location>
</feature>
<dbReference type="RefSeq" id="XP_022254206.1">
    <property type="nucleotide sequence ID" value="XM_022398498.1"/>
</dbReference>
<feature type="region of interest" description="Disordered" evidence="7">
    <location>
        <begin position="976"/>
        <end position="1047"/>
    </location>
</feature>
<dbReference type="Pfam" id="PF16453">
    <property type="entry name" value="IQ_SEC7_PH"/>
    <property type="match status" value="1"/>
</dbReference>
<dbReference type="GeneID" id="106469229"/>
<evidence type="ECO:0000256" key="3">
    <source>
        <dbReference type="ARBA" id="ARBA00022490"/>
    </source>
</evidence>
<keyword evidence="9" id="KW-1185">Reference proteome</keyword>
<dbReference type="SUPFAM" id="SSF48425">
    <property type="entry name" value="Sec7 domain"/>
    <property type="match status" value="1"/>
</dbReference>
<dbReference type="CDD" id="cd00171">
    <property type="entry name" value="Sec7"/>
    <property type="match status" value="1"/>
</dbReference>
<feature type="coiled-coil region" evidence="6">
    <location>
        <begin position="8"/>
        <end position="42"/>
    </location>
</feature>
<dbReference type="InterPro" id="IPR033742">
    <property type="entry name" value="IQSEC_PH"/>
</dbReference>
<comment type="subcellular location">
    <subcellularLocation>
        <location evidence="1">Cytoplasm</location>
    </subcellularLocation>
</comment>
<protein>
    <submittedName>
        <fullName evidence="10">IQ motif and SEC7 domain-containing protein 1-like isoform X1</fullName>
    </submittedName>
</protein>
<dbReference type="Gene3D" id="2.30.29.30">
    <property type="entry name" value="Pleckstrin-homology domain (PH domain)/Phosphotyrosine-binding domain (PTB)"/>
    <property type="match status" value="1"/>
</dbReference>
<dbReference type="PROSITE" id="PS50096">
    <property type="entry name" value="IQ"/>
    <property type="match status" value="1"/>
</dbReference>
<accession>A0ABM1TEA0</accession>
<dbReference type="Pfam" id="PF01369">
    <property type="entry name" value="Sec7"/>
    <property type="match status" value="1"/>
</dbReference>
<evidence type="ECO:0000256" key="2">
    <source>
        <dbReference type="ARBA" id="ARBA00006248"/>
    </source>
</evidence>
<dbReference type="CDD" id="cd13318">
    <property type="entry name" value="PH_IQSEC"/>
    <property type="match status" value="1"/>
</dbReference>
<dbReference type="InterPro" id="IPR011993">
    <property type="entry name" value="PH-like_dom_sf"/>
</dbReference>
<reference evidence="10" key="1">
    <citation type="submission" date="2025-08" db="UniProtKB">
        <authorList>
            <consortium name="RefSeq"/>
        </authorList>
    </citation>
    <scope>IDENTIFICATION</scope>
    <source>
        <tissue evidence="10">Muscle</tissue>
    </source>
</reference>
<evidence type="ECO:0000256" key="6">
    <source>
        <dbReference type="SAM" id="Coils"/>
    </source>
</evidence>
<keyword evidence="4" id="KW-0597">Phosphoprotein</keyword>
<dbReference type="SMART" id="SM00222">
    <property type="entry name" value="Sec7"/>
    <property type="match status" value="1"/>
</dbReference>
<keyword evidence="3" id="KW-0963">Cytoplasm</keyword>
<name>A0ABM1TEA0_LIMPO</name>
<feature type="coiled-coil region" evidence="6">
    <location>
        <begin position="932"/>
        <end position="959"/>
    </location>
</feature>
<feature type="domain" description="SEC7" evidence="8">
    <location>
        <begin position="611"/>
        <end position="798"/>
    </location>
</feature>
<feature type="compositionally biased region" description="Low complexity" evidence="7">
    <location>
        <begin position="991"/>
        <end position="1004"/>
    </location>
</feature>
<gene>
    <name evidence="10" type="primary">LOC106469229</name>
</gene>
<comment type="similarity">
    <text evidence="2">Belongs to the BRAG family.</text>
</comment>
<sequence>MEELRKSIEEKEKLIMKQFIRIKELENETMLLKQEKDALFCDINKLKFELEMSEIKRLKNTSSLAKKPVGSPPCDSGSVVKQARSCSVTTNPDFNTKILVRQRSCSGNLGDKKAPSRRIDEEALKRTRISSAQYELSQDLQDKQVEMLERKYGGDNARKAALTIQRAFRKYCITKRFQQLAYSIKRERRLSRRFAIPDSEGKDCLFNVADDDTFYGKNSNLTNSLRFPHSTAYVDTVLKSNLSTLFRDFDENKFSPSDCQLRYPVTKGQRVCVRSYLMESHFSNKTVTSNSPSCLENATPSGDTLNHVTVCDPDFCSVPVTVDDGGRCYTPTMNVKPSLSVPRHPAWTAVPPNGRKQYINSNKGSVLFLSPSQSDVSHENYALRYSLASEETTISSSGTRDSIVYSISEEQQVCQTSSARQTVNISVTCTSQPDPCKLWWTTVKASDDLDQRKSMPLCVEQKKLPNQDLRMISSIPGQAVKPRNKLPEKSYQVPLFNHKSRKFGVDNKSATELDSNSEHAEKTKKSHMKFSFEASPALKKVLVAEQATSGGQVDDKRLSNISENSEDSLESGSYSTTPPGTSSGHSYSDCCRVHNMTSASSPHILQTPEIQRKRQYRVGLNLFNKKPEKGINYLIKRGFLEATPKAVARFLISRKGLSRQNIGEYLGNLQSHFISAVLKSYVEEIDLAGMQVDVALRKYQTFFRMPGEAQKIERLIEVFSHRYSDCNRDIVTKFHNPDTVFVLAFAIIMLNTDLHTPNLKADKRMKLDDFIKNLKGIDDGHDLDRDMLSGIYERIKASEFKTGSDHVTQVMKVQQTIVGKKPNLAQPHRRLVCYCRLYEVYDITKKERSGIHQREVFLFNDTLLVSKIFSKKKMSITYTFRQSFPLCGVNVLLFEAPHYSHGIRLTRRVDSKVLITFNARNMHDRTKFVDDLKESILEMDEMENLRIEAELEKQKSLRTRVTENRDSGVVDIEVLPSTSQERNRLHPDGQSSNIKRSSLSNSLLDLHDPQMNKPVRRGSAGSLDSGMSVSFQSSATSTESQDSSSQAVSCSGTCEIRNVLETTVTQATQSGKSTNQQSFLGGLFGKKSKTHSKANIVKISEITDV</sequence>
<evidence type="ECO:0000256" key="4">
    <source>
        <dbReference type="ARBA" id="ARBA00022553"/>
    </source>
</evidence>
<evidence type="ECO:0000259" key="8">
    <source>
        <dbReference type="PROSITE" id="PS50190"/>
    </source>
</evidence>